<proteinExistence type="predicted"/>
<gene>
    <name evidence="4" type="primary">LOC111104334</name>
    <name evidence="3" type="synonym">LOC111104094</name>
</gene>
<dbReference type="RefSeq" id="XP_022293546.1">
    <property type="nucleotide sequence ID" value="XM_022437838.1"/>
</dbReference>
<organism evidence="2 4">
    <name type="scientific">Crassostrea virginica</name>
    <name type="common">Eastern oyster</name>
    <dbReference type="NCBI Taxonomy" id="6565"/>
    <lineage>
        <taxon>Eukaryota</taxon>
        <taxon>Metazoa</taxon>
        <taxon>Spiralia</taxon>
        <taxon>Lophotrochozoa</taxon>
        <taxon>Mollusca</taxon>
        <taxon>Bivalvia</taxon>
        <taxon>Autobranchia</taxon>
        <taxon>Pteriomorphia</taxon>
        <taxon>Ostreida</taxon>
        <taxon>Ostreoidea</taxon>
        <taxon>Ostreidae</taxon>
        <taxon>Crassostrea</taxon>
    </lineage>
</organism>
<dbReference type="PANTHER" id="PTHR33748">
    <property type="entry name" value="PROTEIN CBG04600"/>
    <property type="match status" value="1"/>
</dbReference>
<sequence>MEKFYLTLSLILAVFLGVEASAQWRVTDFPHPVYQAKQCGRKEASWVCDPNGIISTEDADAIQRIVKETYDATQCPCQECAANNHGYVIMVAIMPRMYRIVNRSANVQDVLYDARVYSYYLSQFWNVSTCDANTLLLYSKDDDITYIMTWRNARRLLDDTSVRSITLNNRFYFDDPSDQAQIGKGLKTMVQQIGDVFKMKAPRRSSNKK</sequence>
<dbReference type="OrthoDB" id="8062037at2759"/>
<dbReference type="KEGG" id="cvn:111104334"/>
<evidence type="ECO:0000256" key="1">
    <source>
        <dbReference type="SAM" id="SignalP"/>
    </source>
</evidence>
<keyword evidence="1" id="KW-0732">Signal</keyword>
<dbReference type="Gene3D" id="3.10.310.50">
    <property type="match status" value="1"/>
</dbReference>
<dbReference type="GO" id="GO:0005892">
    <property type="term" value="C:acetylcholine-gated channel complex"/>
    <property type="evidence" value="ECO:0007669"/>
    <property type="project" value="InterPro"/>
</dbReference>
<dbReference type="PANTHER" id="PTHR33748:SF5">
    <property type="entry name" value="GROUND-LIKE DOMAIN-CONTAINING PROTEIN"/>
    <property type="match status" value="1"/>
</dbReference>
<protein>
    <submittedName>
        <fullName evidence="3">Uncharacterized protein LOC111104094</fullName>
    </submittedName>
    <submittedName>
        <fullName evidence="4">Uncharacterized protein LOC111104334</fullName>
    </submittedName>
</protein>
<feature type="signal peptide" evidence="1">
    <location>
        <begin position="1"/>
        <end position="20"/>
    </location>
</feature>
<reference evidence="3 4" key="1">
    <citation type="submission" date="2025-04" db="UniProtKB">
        <authorList>
            <consortium name="RefSeq"/>
        </authorList>
    </citation>
    <scope>IDENTIFICATION</scope>
    <source>
        <tissue evidence="3 4">Whole sample</tissue>
    </source>
</reference>
<dbReference type="RefSeq" id="XP_022293934.1">
    <property type="nucleotide sequence ID" value="XM_022438226.1"/>
</dbReference>
<keyword evidence="2" id="KW-1185">Reference proteome</keyword>
<evidence type="ECO:0000313" key="2">
    <source>
        <dbReference type="Proteomes" id="UP000694844"/>
    </source>
</evidence>
<dbReference type="Proteomes" id="UP000694844">
    <property type="component" value="Chromosome 7"/>
</dbReference>
<evidence type="ECO:0000313" key="4">
    <source>
        <dbReference type="RefSeq" id="XP_022293934.1"/>
    </source>
</evidence>
<dbReference type="Pfam" id="PF17175">
    <property type="entry name" value="MOLO1"/>
    <property type="match status" value="1"/>
</dbReference>
<accession>A0A8B8AUL1</accession>
<name>A0A8B8AUL1_CRAVI</name>
<dbReference type="KEGG" id="cvn:111104094"/>
<dbReference type="AlphaFoldDB" id="A0A8B8AUL1"/>
<dbReference type="GeneID" id="111104334"/>
<feature type="chain" id="PRO_5044665908" evidence="1">
    <location>
        <begin position="21"/>
        <end position="209"/>
    </location>
</feature>
<dbReference type="InterPro" id="IPR033438">
    <property type="entry name" value="MOLO1"/>
</dbReference>
<evidence type="ECO:0000313" key="3">
    <source>
        <dbReference type="RefSeq" id="XP_022293546.1"/>
    </source>
</evidence>